<comment type="caution">
    <text evidence="1">The sequence shown here is derived from an EMBL/GenBank/DDBJ whole genome shotgun (WGS) entry which is preliminary data.</text>
</comment>
<evidence type="ECO:0000313" key="1">
    <source>
        <dbReference type="EMBL" id="TCO26079.1"/>
    </source>
</evidence>
<sequence>MKWLRPIVLAWSVVLGIALGFGLCRKTGARAREGSSVALFGGTRTKDVSQHLARADATAVFGAVTLDLREAHIDDEATVDTVAVFGGVEVLVPRRWRLALSGRPIFGGFDDRTHGDKVLPADAPILKVHGLAVFGGVVVANEPAEGPRRSR</sequence>
<gene>
    <name evidence="1" type="ORF">EV644_104583</name>
</gene>
<proteinExistence type="predicted"/>
<organism evidence="1 2">
    <name type="scientific">Kribbella orskensis</name>
    <dbReference type="NCBI Taxonomy" id="2512216"/>
    <lineage>
        <taxon>Bacteria</taxon>
        <taxon>Bacillati</taxon>
        <taxon>Actinomycetota</taxon>
        <taxon>Actinomycetes</taxon>
        <taxon>Propionibacteriales</taxon>
        <taxon>Kribbellaceae</taxon>
        <taxon>Kribbella</taxon>
    </lineage>
</organism>
<evidence type="ECO:0000313" key="2">
    <source>
        <dbReference type="Proteomes" id="UP000295818"/>
    </source>
</evidence>
<dbReference type="RefSeq" id="WP_132188882.1">
    <property type="nucleotide sequence ID" value="NZ_SLWM01000004.1"/>
</dbReference>
<dbReference type="PANTHER" id="PTHR40763:SF5">
    <property type="entry name" value="MEMBRANE PROTEIN"/>
    <property type="match status" value="1"/>
</dbReference>
<accession>A0ABY2BNS4</accession>
<dbReference type="Proteomes" id="UP000295818">
    <property type="component" value="Unassembled WGS sequence"/>
</dbReference>
<reference evidence="1 2" key="1">
    <citation type="journal article" date="2015" name="Stand. Genomic Sci.">
        <title>Genomic Encyclopedia of Bacterial and Archaeal Type Strains, Phase III: the genomes of soil and plant-associated and newly described type strains.</title>
        <authorList>
            <person name="Whitman W.B."/>
            <person name="Woyke T."/>
            <person name="Klenk H.P."/>
            <person name="Zhou Y."/>
            <person name="Lilburn T.G."/>
            <person name="Beck B.J."/>
            <person name="De Vos P."/>
            <person name="Vandamme P."/>
            <person name="Eisen J.A."/>
            <person name="Garrity G."/>
            <person name="Hugenholtz P."/>
            <person name="Kyrpides N.C."/>
        </authorList>
    </citation>
    <scope>NUCLEOTIDE SEQUENCE [LARGE SCALE GENOMIC DNA]</scope>
    <source>
        <strain evidence="1 2">VKM Ac-2538</strain>
    </source>
</reference>
<keyword evidence="2" id="KW-1185">Reference proteome</keyword>
<dbReference type="PANTHER" id="PTHR40763">
    <property type="entry name" value="MEMBRANE PROTEIN-RELATED"/>
    <property type="match status" value="1"/>
</dbReference>
<dbReference type="EMBL" id="SLWM01000004">
    <property type="protein sequence ID" value="TCO26079.1"/>
    <property type="molecule type" value="Genomic_DNA"/>
</dbReference>
<protein>
    <submittedName>
        <fullName evidence="1">Cell wall-active antibiotic response 4TMS protein YvqF</fullName>
    </submittedName>
</protein>
<name>A0ABY2BNS4_9ACTN</name>